<keyword evidence="11 13" id="KW-0472">Membrane</keyword>
<feature type="transmembrane region" description="Helical" evidence="13">
    <location>
        <begin position="319"/>
        <end position="341"/>
    </location>
</feature>
<dbReference type="AlphaFoldDB" id="A0A328U9B6"/>
<dbReference type="GO" id="GO:0042910">
    <property type="term" value="F:xenobiotic transmembrane transporter activity"/>
    <property type="evidence" value="ECO:0007669"/>
    <property type="project" value="InterPro"/>
</dbReference>
<evidence type="ECO:0000256" key="1">
    <source>
        <dbReference type="ARBA" id="ARBA00003408"/>
    </source>
</evidence>
<dbReference type="NCBIfam" id="TIGR00797">
    <property type="entry name" value="matE"/>
    <property type="match status" value="1"/>
</dbReference>
<evidence type="ECO:0000313" key="14">
    <source>
        <dbReference type="EMBL" id="RAQ25547.1"/>
    </source>
</evidence>
<dbReference type="InterPro" id="IPR002528">
    <property type="entry name" value="MATE_fam"/>
</dbReference>
<feature type="transmembrane region" description="Helical" evidence="13">
    <location>
        <begin position="56"/>
        <end position="78"/>
    </location>
</feature>
<dbReference type="GO" id="GO:0005886">
    <property type="term" value="C:plasma membrane"/>
    <property type="evidence" value="ECO:0007669"/>
    <property type="project" value="UniProtKB-SubCell"/>
</dbReference>
<keyword evidence="15" id="KW-1185">Reference proteome</keyword>
<evidence type="ECO:0000256" key="9">
    <source>
        <dbReference type="ARBA" id="ARBA00022989"/>
    </source>
</evidence>
<evidence type="ECO:0000256" key="11">
    <source>
        <dbReference type="ARBA" id="ARBA00023136"/>
    </source>
</evidence>
<feature type="transmembrane region" description="Helical" evidence="13">
    <location>
        <begin position="165"/>
        <end position="185"/>
    </location>
</feature>
<dbReference type="GO" id="GO:0015297">
    <property type="term" value="F:antiporter activity"/>
    <property type="evidence" value="ECO:0007669"/>
    <property type="project" value="UniProtKB-KW"/>
</dbReference>
<accession>A0A328U9B6</accession>
<dbReference type="CDD" id="cd13137">
    <property type="entry name" value="MATE_NorM_like"/>
    <property type="match status" value="1"/>
</dbReference>
<evidence type="ECO:0000256" key="10">
    <source>
        <dbReference type="ARBA" id="ARBA00023065"/>
    </source>
</evidence>
<dbReference type="PIRSF" id="PIRSF006603">
    <property type="entry name" value="DinF"/>
    <property type="match status" value="1"/>
</dbReference>
<name>A0A328U9B6_9FIRM</name>
<dbReference type="GO" id="GO:0006811">
    <property type="term" value="P:monoatomic ion transport"/>
    <property type="evidence" value="ECO:0007669"/>
    <property type="project" value="UniProtKB-KW"/>
</dbReference>
<comment type="caution">
    <text evidence="14">The sequence shown here is derived from an EMBL/GenBank/DDBJ whole genome shotgun (WGS) entry which is preliminary data.</text>
</comment>
<keyword evidence="6" id="KW-0050">Antiport</keyword>
<proteinExistence type="inferred from homology"/>
<dbReference type="PANTHER" id="PTHR43298:SF2">
    <property type="entry name" value="FMN_FAD EXPORTER YEEO-RELATED"/>
    <property type="match status" value="1"/>
</dbReference>
<keyword evidence="5" id="KW-0813">Transport</keyword>
<evidence type="ECO:0000256" key="4">
    <source>
        <dbReference type="ARBA" id="ARBA00020268"/>
    </source>
</evidence>
<feature type="transmembrane region" description="Helical" evidence="13">
    <location>
        <begin position="410"/>
        <end position="435"/>
    </location>
</feature>
<reference evidence="14 15" key="1">
    <citation type="submission" date="2018-06" db="EMBL/GenBank/DDBJ databases">
        <title>Noncontiguous genome sequence of Ruminococcaceae bacterium ASD2818.</title>
        <authorList>
            <person name="Chaplin A.V."/>
            <person name="Sokolova S.R."/>
            <person name="Kochetkova T.O."/>
            <person name="Goltsov A.Y."/>
            <person name="Trofimov D.Y."/>
            <person name="Efimov B.A."/>
        </authorList>
    </citation>
    <scope>NUCLEOTIDE SEQUENCE [LARGE SCALE GENOMIC DNA]</scope>
    <source>
        <strain evidence="14 15">ASD2818</strain>
    </source>
</reference>
<evidence type="ECO:0000256" key="12">
    <source>
        <dbReference type="ARBA" id="ARBA00031636"/>
    </source>
</evidence>
<feature type="transmembrane region" description="Helical" evidence="13">
    <location>
        <begin position="382"/>
        <end position="404"/>
    </location>
</feature>
<dbReference type="InterPro" id="IPR048279">
    <property type="entry name" value="MdtK-like"/>
</dbReference>
<evidence type="ECO:0000256" key="8">
    <source>
        <dbReference type="ARBA" id="ARBA00022692"/>
    </source>
</evidence>
<feature type="transmembrane region" description="Helical" evidence="13">
    <location>
        <begin position="129"/>
        <end position="153"/>
    </location>
</feature>
<organism evidence="14 15">
    <name type="scientific">Hydrogeniiclostridium mannosilyticum</name>
    <dbReference type="NCBI Taxonomy" id="2764322"/>
    <lineage>
        <taxon>Bacteria</taxon>
        <taxon>Bacillati</taxon>
        <taxon>Bacillota</taxon>
        <taxon>Clostridia</taxon>
        <taxon>Eubacteriales</taxon>
        <taxon>Acutalibacteraceae</taxon>
        <taxon>Hydrogeniiclostridium</taxon>
    </lineage>
</organism>
<evidence type="ECO:0000256" key="13">
    <source>
        <dbReference type="SAM" id="Phobius"/>
    </source>
</evidence>
<feature type="transmembrane region" description="Helical" evidence="13">
    <location>
        <begin position="14"/>
        <end position="36"/>
    </location>
</feature>
<evidence type="ECO:0000256" key="7">
    <source>
        <dbReference type="ARBA" id="ARBA00022475"/>
    </source>
</evidence>
<dbReference type="PANTHER" id="PTHR43298">
    <property type="entry name" value="MULTIDRUG RESISTANCE PROTEIN NORM-RELATED"/>
    <property type="match status" value="1"/>
</dbReference>
<gene>
    <name evidence="14" type="ORF">DPQ25_11055</name>
</gene>
<dbReference type="EMBL" id="QLYR01000008">
    <property type="protein sequence ID" value="RAQ25547.1"/>
    <property type="molecule type" value="Genomic_DNA"/>
</dbReference>
<dbReference type="InterPro" id="IPR050222">
    <property type="entry name" value="MATE_MdtK"/>
</dbReference>
<evidence type="ECO:0000256" key="2">
    <source>
        <dbReference type="ARBA" id="ARBA00004651"/>
    </source>
</evidence>
<keyword evidence="9 13" id="KW-1133">Transmembrane helix</keyword>
<feature type="transmembrane region" description="Helical" evidence="13">
    <location>
        <begin position="191"/>
        <end position="210"/>
    </location>
</feature>
<comment type="function">
    <text evidence="1">Multidrug efflux pump.</text>
</comment>
<comment type="similarity">
    <text evidence="3">Belongs to the multi antimicrobial extrusion (MATE) (TC 2.A.66.1) family.</text>
</comment>
<protein>
    <recommendedName>
        <fullName evidence="4">Probable multidrug resistance protein NorM</fullName>
    </recommendedName>
    <alternativeName>
        <fullName evidence="12">Multidrug-efflux transporter</fullName>
    </alternativeName>
</protein>
<feature type="transmembrane region" description="Helical" evidence="13">
    <location>
        <begin position="90"/>
        <end position="109"/>
    </location>
</feature>
<comment type="subcellular location">
    <subcellularLocation>
        <location evidence="2">Cell membrane</location>
        <topology evidence="2">Multi-pass membrane protein</topology>
    </subcellularLocation>
</comment>
<evidence type="ECO:0000256" key="6">
    <source>
        <dbReference type="ARBA" id="ARBA00022449"/>
    </source>
</evidence>
<feature type="transmembrane region" description="Helical" evidence="13">
    <location>
        <begin position="347"/>
        <end position="370"/>
    </location>
</feature>
<sequence>MATELFSKKSLKRLIFPLIIEQILAVTVGMADTIMVSSVGEAAVSGVSLVDMINVLLINIFAALATGGAVITSQYLGAHAPEKARSSANQLILSSLVISAAVMIFTYFLRSALLRLIFGSIADDVMQNALTYFAISSFSYPFIALYNSCAALFRSMGNSKISMVTSLIMNAVNIAGNAILVFIFHMGVAGVALPSLISRVLGALMLLVLLHRRKHEVYLTYRSCLLPKWAIIKRILHIGIPNALENSMFQLGRILVVSIIATFGTVQIAANAVANNLDALGCIPGQAMSLAMITVVGQCVGARDYEQAKHYAKRLMKTTYLITALLNGAILLALPLILFFYNLSPETLSLATTLVFIHDGCAILLWPAAFTLPNALRAANDVHFPMVISIFSMCLFRIIFSILLGQNLGWGAVGVWVAMVLDWIFRAVCFIWRFAGGKWQLKKL</sequence>
<evidence type="ECO:0000256" key="3">
    <source>
        <dbReference type="ARBA" id="ARBA00010199"/>
    </source>
</evidence>
<dbReference type="RefSeq" id="WP_112333238.1">
    <property type="nucleotide sequence ID" value="NZ_JADPHD010000002.1"/>
</dbReference>
<dbReference type="Pfam" id="PF01554">
    <property type="entry name" value="MatE"/>
    <property type="match status" value="2"/>
</dbReference>
<evidence type="ECO:0000256" key="5">
    <source>
        <dbReference type="ARBA" id="ARBA00022448"/>
    </source>
</evidence>
<keyword evidence="7" id="KW-1003">Cell membrane</keyword>
<keyword evidence="10" id="KW-0406">Ion transport</keyword>
<evidence type="ECO:0000313" key="15">
    <source>
        <dbReference type="Proteomes" id="UP000249377"/>
    </source>
</evidence>
<keyword evidence="8 13" id="KW-0812">Transmembrane</keyword>
<dbReference type="Proteomes" id="UP000249377">
    <property type="component" value="Unassembled WGS sequence"/>
</dbReference>